<sequence length="302" mass="32619">MGGCLSSGAVAAQSAYVKIAGQIEAEAKDGGALPVFHLDVYTVSPAGKRTLERTGRIIGAQFYTYLKVGQAHELIVQMEGYEPLTIALTADQTRQAVDTPLMLSPGLQPVSGAPQAAPLAFGPQGPAIESRKLLGKAPEKWEEPSPQPMQLVFEESFEPFDTLLSAPPTFLDTILFVEGEEMPLLEEPPPVPLQITMGEEPFQPLDEQVEESQLRAEPALAPLAIQQYWNITAADLPPTPRMSRAQEPTILVRGLDEAGLKAVLKKLEPGSALEILEYTTAEWWMVAVGEELIGWAPAAALE</sequence>
<gene>
    <name evidence="1" type="ORF">FRY97_19450</name>
</gene>
<evidence type="ECO:0000313" key="1">
    <source>
        <dbReference type="EMBL" id="TXB61392.1"/>
    </source>
</evidence>
<name>A0A5C6RJ63_9BACT</name>
<evidence type="ECO:0000313" key="2">
    <source>
        <dbReference type="Proteomes" id="UP000321580"/>
    </source>
</evidence>
<dbReference type="RefSeq" id="WP_147169256.1">
    <property type="nucleotide sequence ID" value="NZ_VOOR01000062.1"/>
</dbReference>
<protein>
    <recommendedName>
        <fullName evidence="3">SH3 domain-containing protein</fullName>
    </recommendedName>
</protein>
<evidence type="ECO:0008006" key="3">
    <source>
        <dbReference type="Google" id="ProtNLM"/>
    </source>
</evidence>
<reference evidence="1 2" key="1">
    <citation type="submission" date="2019-08" db="EMBL/GenBank/DDBJ databases">
        <title>Genome of Phaeodactylibacter luteus.</title>
        <authorList>
            <person name="Bowman J.P."/>
        </authorList>
    </citation>
    <scope>NUCLEOTIDE SEQUENCE [LARGE SCALE GENOMIC DNA]</scope>
    <source>
        <strain evidence="1 2">KCTC 42180</strain>
    </source>
</reference>
<accession>A0A5C6RJ63</accession>
<dbReference type="AlphaFoldDB" id="A0A5C6RJ63"/>
<keyword evidence="2" id="KW-1185">Reference proteome</keyword>
<organism evidence="1 2">
    <name type="scientific">Phaeodactylibacter luteus</name>
    <dbReference type="NCBI Taxonomy" id="1564516"/>
    <lineage>
        <taxon>Bacteria</taxon>
        <taxon>Pseudomonadati</taxon>
        <taxon>Bacteroidota</taxon>
        <taxon>Saprospiria</taxon>
        <taxon>Saprospirales</taxon>
        <taxon>Haliscomenobacteraceae</taxon>
        <taxon>Phaeodactylibacter</taxon>
    </lineage>
</organism>
<dbReference type="Proteomes" id="UP000321580">
    <property type="component" value="Unassembled WGS sequence"/>
</dbReference>
<proteinExistence type="predicted"/>
<comment type="caution">
    <text evidence="1">The sequence shown here is derived from an EMBL/GenBank/DDBJ whole genome shotgun (WGS) entry which is preliminary data.</text>
</comment>
<dbReference type="EMBL" id="VOOR01000062">
    <property type="protein sequence ID" value="TXB61392.1"/>
    <property type="molecule type" value="Genomic_DNA"/>
</dbReference>
<dbReference type="OrthoDB" id="9891133at2"/>